<keyword evidence="4" id="KW-0067">ATP-binding</keyword>
<keyword evidence="1" id="KW-0808">Transferase</keyword>
<sequence>MSESKVRKQVRDSKRILIKCGTSIVTNENDAVSGNLGYTSADVFSDNDSLAALCGKAFEVDTVLLLTDVRGVYDRPPKSPGAQLLPFYFDYIEKEGMKRNKSSEILFGDKSTCGRGGMEAKIAAALSAVSHGSKEEKVRANRAREEARKLGRMEYGERRGVLECIARKLVEENSVEMILEANRKDLEEAMEVKTDEHLIKRLKLTRDKLQTLSSGILQIAAEDDPLGVVKSKLEVAEGLVLTEQTVPIGVLMIIFESRPDSFPQIAALSIAR</sequence>
<keyword evidence="3" id="KW-0418">Kinase</keyword>
<name>A0A9W7DS11_9STRA</name>
<dbReference type="GO" id="GO:0004350">
    <property type="term" value="F:glutamate-5-semialdehyde dehydrogenase activity"/>
    <property type="evidence" value="ECO:0007669"/>
    <property type="project" value="TreeGrafter"/>
</dbReference>
<dbReference type="PRINTS" id="PR00474">
    <property type="entry name" value="GLU5KINASE"/>
</dbReference>
<keyword evidence="2" id="KW-0547">Nucleotide-binding</keyword>
<dbReference type="AlphaFoldDB" id="A0A9W7DS11"/>
<dbReference type="Pfam" id="PF00696">
    <property type="entry name" value="AA_kinase"/>
    <property type="match status" value="1"/>
</dbReference>
<dbReference type="PROSITE" id="PS00902">
    <property type="entry name" value="GLUTAMATE_5_KINASE"/>
    <property type="match status" value="1"/>
</dbReference>
<dbReference type="GO" id="GO:0005524">
    <property type="term" value="F:ATP binding"/>
    <property type="evidence" value="ECO:0007669"/>
    <property type="project" value="UniProtKB-KW"/>
</dbReference>
<dbReference type="SUPFAM" id="SSF53633">
    <property type="entry name" value="Carbamate kinase-like"/>
    <property type="match status" value="1"/>
</dbReference>
<dbReference type="SUPFAM" id="SSF53720">
    <property type="entry name" value="ALDH-like"/>
    <property type="match status" value="1"/>
</dbReference>
<proteinExistence type="predicted"/>
<evidence type="ECO:0000256" key="2">
    <source>
        <dbReference type="ARBA" id="ARBA00022741"/>
    </source>
</evidence>
<gene>
    <name evidence="6" type="ORF">TrRE_jg3018</name>
</gene>
<dbReference type="PANTHER" id="PTHR11063:SF8">
    <property type="entry name" value="DELTA-1-PYRROLINE-5-CARBOXYLATE SYNTHASE"/>
    <property type="match status" value="1"/>
</dbReference>
<dbReference type="Proteomes" id="UP001165082">
    <property type="component" value="Unassembled WGS sequence"/>
</dbReference>
<feature type="domain" description="Aspartate/glutamate/uridylate kinase" evidence="5">
    <location>
        <begin position="8"/>
        <end position="132"/>
    </location>
</feature>
<evidence type="ECO:0000256" key="4">
    <source>
        <dbReference type="ARBA" id="ARBA00022840"/>
    </source>
</evidence>
<keyword evidence="7" id="KW-1185">Reference proteome</keyword>
<dbReference type="Gene3D" id="3.40.1160.10">
    <property type="entry name" value="Acetylglutamate kinase-like"/>
    <property type="match status" value="1"/>
</dbReference>
<protein>
    <recommendedName>
        <fullName evidence="5">Aspartate/glutamate/uridylate kinase domain-containing protein</fullName>
    </recommendedName>
</protein>
<evidence type="ECO:0000256" key="1">
    <source>
        <dbReference type="ARBA" id="ARBA00022679"/>
    </source>
</evidence>
<dbReference type="InterPro" id="IPR036393">
    <property type="entry name" value="AceGlu_kinase-like_sf"/>
</dbReference>
<evidence type="ECO:0000256" key="3">
    <source>
        <dbReference type="ARBA" id="ARBA00022777"/>
    </source>
</evidence>
<dbReference type="OrthoDB" id="1934954at2759"/>
<organism evidence="6 7">
    <name type="scientific">Triparma retinervis</name>
    <dbReference type="NCBI Taxonomy" id="2557542"/>
    <lineage>
        <taxon>Eukaryota</taxon>
        <taxon>Sar</taxon>
        <taxon>Stramenopiles</taxon>
        <taxon>Ochrophyta</taxon>
        <taxon>Bolidophyceae</taxon>
        <taxon>Parmales</taxon>
        <taxon>Triparmaceae</taxon>
        <taxon>Triparma</taxon>
    </lineage>
</organism>
<dbReference type="InterPro" id="IPR001048">
    <property type="entry name" value="Asp/Glu/Uridylate_kinase"/>
</dbReference>
<dbReference type="EMBL" id="BRXZ01000744">
    <property type="protein sequence ID" value="GMH52637.1"/>
    <property type="molecule type" value="Genomic_DNA"/>
</dbReference>
<evidence type="ECO:0000313" key="7">
    <source>
        <dbReference type="Proteomes" id="UP001165082"/>
    </source>
</evidence>
<dbReference type="InterPro" id="IPR019797">
    <property type="entry name" value="Glutamate_5-kinase_CS"/>
</dbReference>
<reference evidence="6" key="1">
    <citation type="submission" date="2022-07" db="EMBL/GenBank/DDBJ databases">
        <title>Genome analysis of Parmales, a sister group of diatoms, reveals the evolutionary specialization of diatoms from phago-mixotrophs to photoautotrophs.</title>
        <authorList>
            <person name="Ban H."/>
            <person name="Sato S."/>
            <person name="Yoshikawa S."/>
            <person name="Kazumasa Y."/>
            <person name="Nakamura Y."/>
            <person name="Ichinomiya M."/>
            <person name="Saitoh K."/>
            <person name="Sato N."/>
            <person name="Blanc-Mathieu R."/>
            <person name="Endo H."/>
            <person name="Kuwata A."/>
            <person name="Ogata H."/>
        </authorList>
    </citation>
    <scope>NUCLEOTIDE SEQUENCE</scope>
</reference>
<evidence type="ECO:0000313" key="6">
    <source>
        <dbReference type="EMBL" id="GMH52637.1"/>
    </source>
</evidence>
<dbReference type="Gene3D" id="3.40.605.10">
    <property type="entry name" value="Aldehyde Dehydrogenase, Chain A, domain 1"/>
    <property type="match status" value="1"/>
</dbReference>
<dbReference type="InterPro" id="IPR001057">
    <property type="entry name" value="Glu/AcGlu_kinase"/>
</dbReference>
<accession>A0A9W7DS11</accession>
<dbReference type="InterPro" id="IPR016162">
    <property type="entry name" value="Ald_DH_N"/>
</dbReference>
<dbReference type="GO" id="GO:0004349">
    <property type="term" value="F:glutamate 5-kinase activity"/>
    <property type="evidence" value="ECO:0007669"/>
    <property type="project" value="InterPro"/>
</dbReference>
<comment type="caution">
    <text evidence="6">The sequence shown here is derived from an EMBL/GenBank/DDBJ whole genome shotgun (WGS) entry which is preliminary data.</text>
</comment>
<dbReference type="PANTHER" id="PTHR11063">
    <property type="entry name" value="GLUTAMATE SEMIALDEHYDE DEHYDROGENASE"/>
    <property type="match status" value="1"/>
</dbReference>
<evidence type="ECO:0000259" key="5">
    <source>
        <dbReference type="Pfam" id="PF00696"/>
    </source>
</evidence>
<dbReference type="InterPro" id="IPR016161">
    <property type="entry name" value="Ald_DH/histidinol_DH"/>
</dbReference>